<sequence>MFRRYAMTPLKWAALLLTVAWLGGCSDYHYKNYQGDWAPERLTPYDLSDNTTDAALVYFDTIRYRALGVPFHRLLLATAVDGQRIKGAGRRSILDVSGEQALKLKPGKHSLQWCWLSMNALGTGGAMCNFAATDVELQPGQRYVVTFQTDESIKGPPGRESLEIKVQSSIKNLDTKEVIFPPASMAQTE</sequence>
<organism evidence="1 2">
    <name type="scientific">Pseudomonas batumici</name>
    <dbReference type="NCBI Taxonomy" id="226910"/>
    <lineage>
        <taxon>Bacteria</taxon>
        <taxon>Pseudomonadati</taxon>
        <taxon>Pseudomonadota</taxon>
        <taxon>Gammaproteobacteria</taxon>
        <taxon>Pseudomonadales</taxon>
        <taxon>Pseudomonadaceae</taxon>
        <taxon>Pseudomonas</taxon>
    </lineage>
</organism>
<protein>
    <recommendedName>
        <fullName evidence="3">Lipoprotein</fullName>
    </recommendedName>
</protein>
<evidence type="ECO:0000313" key="2">
    <source>
        <dbReference type="Proteomes" id="UP000031535"/>
    </source>
</evidence>
<dbReference type="RefSeq" id="WP_040063468.1">
    <property type="nucleotide sequence ID" value="NZ_JXDG01000003.1"/>
</dbReference>
<comment type="caution">
    <text evidence="1">The sequence shown here is derived from an EMBL/GenBank/DDBJ whole genome shotgun (WGS) entry which is preliminary data.</text>
</comment>
<dbReference type="PROSITE" id="PS51257">
    <property type="entry name" value="PROKAR_LIPOPROTEIN"/>
    <property type="match status" value="1"/>
</dbReference>
<dbReference type="EMBL" id="JXDG01000003">
    <property type="protein sequence ID" value="KIH86062.1"/>
    <property type="molecule type" value="Genomic_DNA"/>
</dbReference>
<reference evidence="1 2" key="1">
    <citation type="submission" date="2015-01" db="EMBL/GenBank/DDBJ databases">
        <title>Complete genome of Pseudomonas batumici UCM B-321 producer of the batumin antibiotic with strong antistaphilococcal and potential anticancer activity.</title>
        <authorList>
            <person name="Klochko V.V."/>
            <person name="Zelena L.B."/>
            <person name="Elena K.A."/>
            <person name="Reva O.N."/>
        </authorList>
    </citation>
    <scope>NUCLEOTIDE SEQUENCE [LARGE SCALE GENOMIC DNA]</scope>
    <source>
        <strain evidence="1 2">UCM B-321</strain>
    </source>
</reference>
<gene>
    <name evidence="1" type="ORF">UCMB321_0429</name>
</gene>
<dbReference type="Proteomes" id="UP000031535">
    <property type="component" value="Unassembled WGS sequence"/>
</dbReference>
<evidence type="ECO:0008006" key="3">
    <source>
        <dbReference type="Google" id="ProtNLM"/>
    </source>
</evidence>
<dbReference type="PATRIC" id="fig|226910.6.peg.427"/>
<dbReference type="AlphaFoldDB" id="A0A0C2IM44"/>
<proteinExistence type="predicted"/>
<name>A0A0C2IM44_9PSED</name>
<accession>A0A0C2IM44</accession>
<keyword evidence="2" id="KW-1185">Reference proteome</keyword>
<evidence type="ECO:0000313" key="1">
    <source>
        <dbReference type="EMBL" id="KIH86062.1"/>
    </source>
</evidence>